<keyword evidence="1" id="KW-0472">Membrane</keyword>
<dbReference type="EMBL" id="AP011791">
    <property type="protein sequence ID" value="BAL58005.1"/>
    <property type="molecule type" value="Genomic_DNA"/>
</dbReference>
<feature type="transmembrane region" description="Helical" evidence="1">
    <location>
        <begin position="32"/>
        <end position="55"/>
    </location>
</feature>
<accession>H5SPB9</accession>
<dbReference type="AlphaFoldDB" id="H5SPB9"/>
<evidence type="ECO:0000313" key="2">
    <source>
        <dbReference type="EMBL" id="BAL58005.1"/>
    </source>
</evidence>
<feature type="transmembrane region" description="Helical" evidence="1">
    <location>
        <begin position="9"/>
        <end position="26"/>
    </location>
</feature>
<keyword evidence="1" id="KW-0812">Transmembrane</keyword>
<keyword evidence="1" id="KW-1133">Transmembrane helix</keyword>
<protein>
    <submittedName>
        <fullName evidence="2">Uncharacterized protein</fullName>
    </submittedName>
</protein>
<name>H5SPB9_9CHLR</name>
<reference evidence="2" key="1">
    <citation type="journal article" date="2005" name="Environ. Microbiol.">
        <title>Genetic and functional properties of uncultivated thermophilic crenarchaeotes from a subsurface gold mine as revealed by analysis of genome fragments.</title>
        <authorList>
            <person name="Nunoura T."/>
            <person name="Hirayama H."/>
            <person name="Takami H."/>
            <person name="Oida H."/>
            <person name="Nishi S."/>
            <person name="Shimamura S."/>
            <person name="Suzuki Y."/>
            <person name="Inagaki F."/>
            <person name="Takai K."/>
            <person name="Nealson K.H."/>
            <person name="Horikoshi K."/>
        </authorList>
    </citation>
    <scope>NUCLEOTIDE SEQUENCE</scope>
</reference>
<organism evidence="2">
    <name type="scientific">uncultured Chloroflexota bacterium</name>
    <dbReference type="NCBI Taxonomy" id="166587"/>
    <lineage>
        <taxon>Bacteria</taxon>
        <taxon>Bacillati</taxon>
        <taxon>Chloroflexota</taxon>
        <taxon>environmental samples</taxon>
    </lineage>
</organism>
<reference evidence="2" key="2">
    <citation type="journal article" date="2012" name="PLoS ONE">
        <title>A Deeply Branching Thermophilic Bacterium with an Ancient Acetyl-CoA Pathway Dominates a Subsurface Ecosystem.</title>
        <authorList>
            <person name="Takami H."/>
            <person name="Noguchi H."/>
            <person name="Takaki Y."/>
            <person name="Uchiyama I."/>
            <person name="Toyoda A."/>
            <person name="Nishi S."/>
            <person name="Chee G.-J."/>
            <person name="Arai W."/>
            <person name="Nunoura T."/>
            <person name="Itoh T."/>
            <person name="Hattori M."/>
            <person name="Takai K."/>
        </authorList>
    </citation>
    <scope>NUCLEOTIDE SEQUENCE</scope>
</reference>
<sequence>MSPKQITRLALVVAVISILGLILSFLPGSRLGWWPVLGLGLSLLLMGIAFLRGVYLTAQQRVRMVDMLNDCYAGVTPAEQEMER</sequence>
<evidence type="ECO:0000256" key="1">
    <source>
        <dbReference type="SAM" id="Phobius"/>
    </source>
</evidence>
<proteinExistence type="predicted"/>
<gene>
    <name evidence="2" type="ORF">HGMM_F53H06C02</name>
</gene>